<evidence type="ECO:0000256" key="1">
    <source>
        <dbReference type="ARBA" id="ARBA00022723"/>
    </source>
</evidence>
<dbReference type="Gene3D" id="3.30.70.100">
    <property type="match status" value="1"/>
</dbReference>
<dbReference type="PANTHER" id="PTHR22814">
    <property type="entry name" value="COPPER TRANSPORT PROTEIN ATOX1-RELATED"/>
    <property type="match status" value="1"/>
</dbReference>
<accession>A0AAP0BQ67</accession>
<dbReference type="SUPFAM" id="SSF55008">
    <property type="entry name" value="HMA, heavy metal-associated domain"/>
    <property type="match status" value="1"/>
</dbReference>
<feature type="region of interest" description="Disordered" evidence="2">
    <location>
        <begin position="78"/>
        <end position="143"/>
    </location>
</feature>
<feature type="compositionally biased region" description="Basic and acidic residues" evidence="2">
    <location>
        <begin position="124"/>
        <end position="143"/>
    </location>
</feature>
<feature type="compositionally biased region" description="Pro residues" evidence="2">
    <location>
        <begin position="80"/>
        <end position="95"/>
    </location>
</feature>
<feature type="compositionally biased region" description="Low complexity" evidence="2">
    <location>
        <begin position="96"/>
        <end position="111"/>
    </location>
</feature>
<keyword evidence="4" id="KW-1185">Reference proteome</keyword>
<dbReference type="InterPro" id="IPR036163">
    <property type="entry name" value="HMA_dom_sf"/>
</dbReference>
<dbReference type="AlphaFoldDB" id="A0AAP0BQ67"/>
<sequence>MIFLIRHLALVREKLTVKKIKLKTKFLASPITPKLNVSILSGVYEVYIDVSQQKLTVVGRVDPEKIVKVIKRTRKTAAICPPPDPATTETPPEPPASTESTTPATGEAAPPSEAPPAETPAPEVKPESQSKETAPEKPKNEEQIHMIHYYPHSSIYRERWNAYPRAYEFSHESFPHYVIQNYNGYKSSSSSHRYEFYGDQSHQAGDGGQITSIFSDENPNACAIV</sequence>
<evidence type="ECO:0000313" key="3">
    <source>
        <dbReference type="EMBL" id="KAK8946497.1"/>
    </source>
</evidence>
<evidence type="ECO:0000256" key="2">
    <source>
        <dbReference type="SAM" id="MobiDB-lite"/>
    </source>
</evidence>
<proteinExistence type="predicted"/>
<protein>
    <recommendedName>
        <fullName evidence="5">HMA domain-containing protein</fullName>
    </recommendedName>
</protein>
<dbReference type="EMBL" id="JBBWWQ010000005">
    <property type="protein sequence ID" value="KAK8946497.1"/>
    <property type="molecule type" value="Genomic_DNA"/>
</dbReference>
<name>A0AAP0BQ67_9ASPA</name>
<dbReference type="GO" id="GO:0046872">
    <property type="term" value="F:metal ion binding"/>
    <property type="evidence" value="ECO:0007669"/>
    <property type="project" value="UniProtKB-KW"/>
</dbReference>
<dbReference type="Proteomes" id="UP001418222">
    <property type="component" value="Unassembled WGS sequence"/>
</dbReference>
<gene>
    <name evidence="3" type="ORF">KSP39_PZI006435</name>
</gene>
<comment type="caution">
    <text evidence="3">The sequence shown here is derived from an EMBL/GenBank/DDBJ whole genome shotgun (WGS) entry which is preliminary data.</text>
</comment>
<keyword evidence="1" id="KW-0479">Metal-binding</keyword>
<evidence type="ECO:0000313" key="4">
    <source>
        <dbReference type="Proteomes" id="UP001418222"/>
    </source>
</evidence>
<evidence type="ECO:0008006" key="5">
    <source>
        <dbReference type="Google" id="ProtNLM"/>
    </source>
</evidence>
<dbReference type="PANTHER" id="PTHR22814:SF320">
    <property type="entry name" value="OS01G0309800 PROTEIN"/>
    <property type="match status" value="1"/>
</dbReference>
<reference evidence="3 4" key="1">
    <citation type="journal article" date="2022" name="Nat. Plants">
        <title>Genomes of leafy and leafless Platanthera orchids illuminate the evolution of mycoheterotrophy.</title>
        <authorList>
            <person name="Li M.H."/>
            <person name="Liu K.W."/>
            <person name="Li Z."/>
            <person name="Lu H.C."/>
            <person name="Ye Q.L."/>
            <person name="Zhang D."/>
            <person name="Wang J.Y."/>
            <person name="Li Y.F."/>
            <person name="Zhong Z.M."/>
            <person name="Liu X."/>
            <person name="Yu X."/>
            <person name="Liu D.K."/>
            <person name="Tu X.D."/>
            <person name="Liu B."/>
            <person name="Hao Y."/>
            <person name="Liao X.Y."/>
            <person name="Jiang Y.T."/>
            <person name="Sun W.H."/>
            <person name="Chen J."/>
            <person name="Chen Y.Q."/>
            <person name="Ai Y."/>
            <person name="Zhai J.W."/>
            <person name="Wu S.S."/>
            <person name="Zhou Z."/>
            <person name="Hsiao Y.Y."/>
            <person name="Wu W.L."/>
            <person name="Chen Y.Y."/>
            <person name="Lin Y.F."/>
            <person name="Hsu J.L."/>
            <person name="Li C.Y."/>
            <person name="Wang Z.W."/>
            <person name="Zhao X."/>
            <person name="Zhong W.Y."/>
            <person name="Ma X.K."/>
            <person name="Ma L."/>
            <person name="Huang J."/>
            <person name="Chen G.Z."/>
            <person name="Huang M.Z."/>
            <person name="Huang L."/>
            <person name="Peng D.H."/>
            <person name="Luo Y.B."/>
            <person name="Zou S.Q."/>
            <person name="Chen S.P."/>
            <person name="Lan S."/>
            <person name="Tsai W.C."/>
            <person name="Van de Peer Y."/>
            <person name="Liu Z.J."/>
        </authorList>
    </citation>
    <scope>NUCLEOTIDE SEQUENCE [LARGE SCALE GENOMIC DNA]</scope>
    <source>
        <strain evidence="3">Lor287</strain>
    </source>
</reference>
<organism evidence="3 4">
    <name type="scientific">Platanthera zijinensis</name>
    <dbReference type="NCBI Taxonomy" id="2320716"/>
    <lineage>
        <taxon>Eukaryota</taxon>
        <taxon>Viridiplantae</taxon>
        <taxon>Streptophyta</taxon>
        <taxon>Embryophyta</taxon>
        <taxon>Tracheophyta</taxon>
        <taxon>Spermatophyta</taxon>
        <taxon>Magnoliopsida</taxon>
        <taxon>Liliopsida</taxon>
        <taxon>Asparagales</taxon>
        <taxon>Orchidaceae</taxon>
        <taxon>Orchidoideae</taxon>
        <taxon>Orchideae</taxon>
        <taxon>Orchidinae</taxon>
        <taxon>Platanthera</taxon>
    </lineage>
</organism>